<evidence type="ECO:0000313" key="1">
    <source>
        <dbReference type="EMBL" id="HIY79819.1"/>
    </source>
</evidence>
<reference evidence="1" key="2">
    <citation type="submission" date="2021-04" db="EMBL/GenBank/DDBJ databases">
        <authorList>
            <person name="Gilroy R."/>
        </authorList>
    </citation>
    <scope>NUCLEOTIDE SEQUENCE</scope>
    <source>
        <strain evidence="1">ChiHjej10B9-743</strain>
    </source>
</reference>
<name>A0A9D1ZAZ3_9ACTN</name>
<dbReference type="InterPro" id="IPR036465">
    <property type="entry name" value="vWFA_dom_sf"/>
</dbReference>
<accession>A0A9D1ZAZ3</accession>
<dbReference type="SUPFAM" id="SSF53300">
    <property type="entry name" value="vWA-like"/>
    <property type="match status" value="1"/>
</dbReference>
<evidence type="ECO:0000313" key="2">
    <source>
        <dbReference type="Proteomes" id="UP000824133"/>
    </source>
</evidence>
<protein>
    <submittedName>
        <fullName evidence="1">VWA domain-containing protein</fullName>
    </submittedName>
</protein>
<proteinExistence type="predicted"/>
<dbReference type="EMBL" id="DXCP01000037">
    <property type="protein sequence ID" value="HIY79819.1"/>
    <property type="molecule type" value="Genomic_DNA"/>
</dbReference>
<dbReference type="Gene3D" id="3.40.50.410">
    <property type="entry name" value="von Willebrand factor, type A domain"/>
    <property type="match status" value="1"/>
</dbReference>
<reference evidence="1" key="1">
    <citation type="journal article" date="2021" name="PeerJ">
        <title>Extensive microbial diversity within the chicken gut microbiome revealed by metagenomics and culture.</title>
        <authorList>
            <person name="Gilroy R."/>
            <person name="Ravi A."/>
            <person name="Getino M."/>
            <person name="Pursley I."/>
            <person name="Horton D.L."/>
            <person name="Alikhan N.F."/>
            <person name="Baker D."/>
            <person name="Gharbi K."/>
            <person name="Hall N."/>
            <person name="Watson M."/>
            <person name="Adriaenssens E.M."/>
            <person name="Foster-Nyarko E."/>
            <person name="Jarju S."/>
            <person name="Secka A."/>
            <person name="Antonio M."/>
            <person name="Oren A."/>
            <person name="Chaudhuri R.R."/>
            <person name="La Ragione R."/>
            <person name="Hildebrand F."/>
            <person name="Pallen M.J."/>
        </authorList>
    </citation>
    <scope>NUCLEOTIDE SEQUENCE</scope>
    <source>
        <strain evidence="1">ChiHjej10B9-743</strain>
    </source>
</reference>
<dbReference type="CDD" id="cd00198">
    <property type="entry name" value="vWFA"/>
    <property type="match status" value="1"/>
</dbReference>
<organism evidence="1 2">
    <name type="scientific">Candidatus Olsenella excrementavium</name>
    <dbReference type="NCBI Taxonomy" id="2838709"/>
    <lineage>
        <taxon>Bacteria</taxon>
        <taxon>Bacillati</taxon>
        <taxon>Actinomycetota</taxon>
        <taxon>Coriobacteriia</taxon>
        <taxon>Coriobacteriales</taxon>
        <taxon>Atopobiaceae</taxon>
        <taxon>Olsenella</taxon>
    </lineage>
</organism>
<gene>
    <name evidence="1" type="ORF">IAA42_05225</name>
</gene>
<sequence>MRTEIVFILDASGSMAGLEADTVGGFNSLIEKNREEPGEAVVSTVLFSDGSRVLHDRLDIREVPRLTRRDYECCGCTALLDAVGGAIRHVDLVQGVQPKGYEADRVLFVIATDGHENASRRYTYPQVKRMIEEYRKKGWEFLFIGANIDAAAEAASLGIAPERAADYVADGRGTGVLYDAMACAVAEVRACPPNAAMGDAWRAGLDADVRERRR</sequence>
<dbReference type="AlphaFoldDB" id="A0A9D1ZAZ3"/>
<dbReference type="Proteomes" id="UP000824133">
    <property type="component" value="Unassembled WGS sequence"/>
</dbReference>
<comment type="caution">
    <text evidence="1">The sequence shown here is derived from an EMBL/GenBank/DDBJ whole genome shotgun (WGS) entry which is preliminary data.</text>
</comment>